<dbReference type="SUPFAM" id="SSF56300">
    <property type="entry name" value="Metallo-dependent phosphatases"/>
    <property type="match status" value="1"/>
</dbReference>
<feature type="domain" description="Calcineurin-like phosphoesterase" evidence="1">
    <location>
        <begin position="23"/>
        <end position="207"/>
    </location>
</feature>
<proteinExistence type="predicted"/>
<dbReference type="InterPro" id="IPR004843">
    <property type="entry name" value="Calcineurin-like_PHP"/>
</dbReference>
<dbReference type="PANTHER" id="PTHR42850:SF11">
    <property type="entry name" value="BIS(5'-NUCLEOSYL)-TETRAPHOSPHATASE [SYMMETRICAL]"/>
    <property type="match status" value="1"/>
</dbReference>
<dbReference type="OrthoDB" id="22132at10239"/>
<dbReference type="Pfam" id="PF00149">
    <property type="entry name" value="Metallophos"/>
    <property type="match status" value="1"/>
</dbReference>
<dbReference type="Proteomes" id="UP000223738">
    <property type="component" value="Segment"/>
</dbReference>
<sequence>MRKLIGSMNHIAHYDLRGYEGRLFYVSDTHGHFDLLQTELRERAFSPSNGDLLFSGGDWVDRGPQSQYVLDWLYEPWVHSVQANHERMHIDAFANGYDYRTCTNAATLAQHGGLWAWDVFEQNPVLMQSIIDAFMSLPLGIELETDFGRVCIVHAEVPYHDWEMFKNVTPSEFEHIHGEAQWGRRKYRGHDTREVHGAHRVLVGHTPTASTRLEQLGNVVYTDAGTARSGEMNLIEINEQFMRSKYVNH</sequence>
<organism evidence="2 3">
    <name type="scientific">Pseudomonas phage phiPMW</name>
    <dbReference type="NCBI Taxonomy" id="1815582"/>
    <lineage>
        <taxon>Viruses</taxon>
        <taxon>Duplodnaviria</taxon>
        <taxon>Heunggongvirae</taxon>
        <taxon>Uroviricota</taxon>
        <taxon>Caudoviricetes</taxon>
        <taxon>Plaisancevirus</taxon>
        <taxon>Plaisancevirus PMW</taxon>
    </lineage>
</organism>
<dbReference type="GO" id="GO:0016791">
    <property type="term" value="F:phosphatase activity"/>
    <property type="evidence" value="ECO:0007669"/>
    <property type="project" value="TreeGrafter"/>
</dbReference>
<protein>
    <submittedName>
        <fullName evidence="2">Putative serine/threonine protein phosphatase</fullName>
    </submittedName>
</protein>
<keyword evidence="3" id="KW-1185">Reference proteome</keyword>
<evidence type="ECO:0000259" key="1">
    <source>
        <dbReference type="Pfam" id="PF00149"/>
    </source>
</evidence>
<evidence type="ECO:0000313" key="2">
    <source>
        <dbReference type="EMBL" id="ANA49210.1"/>
    </source>
</evidence>
<dbReference type="PANTHER" id="PTHR42850">
    <property type="entry name" value="METALLOPHOSPHOESTERASE"/>
    <property type="match status" value="1"/>
</dbReference>
<dbReference type="GO" id="GO:0110154">
    <property type="term" value="P:RNA decapping"/>
    <property type="evidence" value="ECO:0007669"/>
    <property type="project" value="TreeGrafter"/>
</dbReference>
<gene>
    <name evidence="2" type="ORF">PMW_85</name>
</gene>
<dbReference type="InterPro" id="IPR050126">
    <property type="entry name" value="Ap4A_hydrolase"/>
</dbReference>
<name>A0A1S5R1C5_9CAUD</name>
<dbReference type="GO" id="GO:0008803">
    <property type="term" value="F:bis(5'-nucleosyl)-tetraphosphatase (symmetrical) activity"/>
    <property type="evidence" value="ECO:0007669"/>
    <property type="project" value="TreeGrafter"/>
</dbReference>
<dbReference type="EMBL" id="KU862660">
    <property type="protein sequence ID" value="ANA49210.1"/>
    <property type="molecule type" value="Genomic_DNA"/>
</dbReference>
<reference evidence="2 3" key="1">
    <citation type="submission" date="2016-03" db="EMBL/GenBank/DDBJ databases">
        <title>Characterization of pf16 and phiPMW: Two novel phages infecting Pseudomonas putida PpG1.</title>
        <authorList>
            <person name="Magill D.J."/>
            <person name="Krylov V.N."/>
            <person name="Allen C.C.R."/>
            <person name="McGrath J.W."/>
            <person name="Quinn J.P."/>
            <person name="Kulakov L.A."/>
        </authorList>
    </citation>
    <scope>NUCLEOTIDE SEQUENCE [LARGE SCALE GENOMIC DNA]</scope>
</reference>
<dbReference type="Gene3D" id="3.60.21.10">
    <property type="match status" value="1"/>
</dbReference>
<dbReference type="InterPro" id="IPR029052">
    <property type="entry name" value="Metallo-depent_PP-like"/>
</dbReference>
<accession>A0A1S5R1C5</accession>
<evidence type="ECO:0000313" key="3">
    <source>
        <dbReference type="Proteomes" id="UP000223738"/>
    </source>
</evidence>